<feature type="compositionally biased region" description="Low complexity" evidence="3">
    <location>
        <begin position="147"/>
        <end position="159"/>
    </location>
</feature>
<dbReference type="PANTHER" id="PTHR33172:SF96">
    <property type="entry name" value="PROTEIN OXIDATIVE STRESS 3 LIKE 3"/>
    <property type="match status" value="1"/>
</dbReference>
<accession>A0AAV9FVP4</accession>
<organism evidence="4 5">
    <name type="scientific">Eleusine coracana subsp. coracana</name>
    <dbReference type="NCBI Taxonomy" id="191504"/>
    <lineage>
        <taxon>Eukaryota</taxon>
        <taxon>Viridiplantae</taxon>
        <taxon>Streptophyta</taxon>
        <taxon>Embryophyta</taxon>
        <taxon>Tracheophyta</taxon>
        <taxon>Spermatophyta</taxon>
        <taxon>Magnoliopsida</taxon>
        <taxon>Liliopsida</taxon>
        <taxon>Poales</taxon>
        <taxon>Poaceae</taxon>
        <taxon>PACMAD clade</taxon>
        <taxon>Chloridoideae</taxon>
        <taxon>Cynodonteae</taxon>
        <taxon>Eleusininae</taxon>
        <taxon>Eleusine</taxon>
    </lineage>
</organism>
<evidence type="ECO:0000256" key="3">
    <source>
        <dbReference type="SAM" id="MobiDB-lite"/>
    </source>
</evidence>
<dbReference type="Proteomes" id="UP001301735">
    <property type="component" value="Unassembled WGS sequence"/>
</dbReference>
<protein>
    <recommendedName>
        <fullName evidence="6">MTD1</fullName>
    </recommendedName>
</protein>
<dbReference type="AlphaFoldDB" id="A0AAV9FVP4"/>
<comment type="caution">
    <text evidence="4">The sequence shown here is derived from an EMBL/GenBank/DDBJ whole genome shotgun (WGS) entry which is preliminary data.</text>
</comment>
<evidence type="ECO:0000256" key="1">
    <source>
        <dbReference type="ARBA" id="ARBA00004123"/>
    </source>
</evidence>
<evidence type="ECO:0000256" key="2">
    <source>
        <dbReference type="ARBA" id="ARBA00023242"/>
    </source>
</evidence>
<evidence type="ECO:0000313" key="5">
    <source>
        <dbReference type="Proteomes" id="UP001301735"/>
    </source>
</evidence>
<sequence length="231" mass="25008">MSVAFDRAAVFEAGMPACSSSSLGKDSDDGSPMGKEEADEGEVQSAYTGFNGLSALEESLPIRRGISKFYNGKSRSFTFLREAITPSGSSKDIAKADNAYSRKRKNLLAYSIMYDKSVPQTSNSESGSRKKLASWSSTTLSMRPLDSISSSSSRSSISSEENELPQEFNLGQSPDNTTSFTAPMIPVSLLGSCSCKWKTLSTPTRSSSMLDLHRLQRSCSSVVLKDKQKVE</sequence>
<reference evidence="4 5" key="1">
    <citation type="submission" date="2023-05" db="EMBL/GenBank/DDBJ databases">
        <title>WGS assembly of Eleusine coracana.</title>
        <authorList>
            <person name="Jenkins J."/>
            <person name="Schmutz J."/>
            <person name="Lux T."/>
            <person name="Plott C."/>
            <person name="Mayer K."/>
            <person name="Qi P."/>
            <person name="Devos K."/>
        </authorList>
    </citation>
    <scope>NUCLEOTIDE SEQUENCE [LARGE SCALE GENOMIC DNA]</scope>
    <source>
        <tissue evidence="4">Leaves</tissue>
    </source>
</reference>
<evidence type="ECO:0000313" key="4">
    <source>
        <dbReference type="EMBL" id="KAK2630744.1"/>
    </source>
</evidence>
<keyword evidence="5" id="KW-1185">Reference proteome</keyword>
<dbReference type="EMBL" id="MU847562">
    <property type="protein sequence ID" value="KAK2630744.1"/>
    <property type="molecule type" value="Genomic_DNA"/>
</dbReference>
<gene>
    <name evidence="4" type="ORF">QOZ80_UnG0726950</name>
</gene>
<feature type="region of interest" description="Disordered" evidence="3">
    <location>
        <begin position="144"/>
        <end position="177"/>
    </location>
</feature>
<dbReference type="GO" id="GO:0005634">
    <property type="term" value="C:nucleus"/>
    <property type="evidence" value="ECO:0007669"/>
    <property type="project" value="UniProtKB-SubCell"/>
</dbReference>
<dbReference type="PANTHER" id="PTHR33172">
    <property type="entry name" value="OS08G0516900 PROTEIN"/>
    <property type="match status" value="1"/>
</dbReference>
<name>A0AAV9FVP4_ELECO</name>
<evidence type="ECO:0008006" key="6">
    <source>
        <dbReference type="Google" id="ProtNLM"/>
    </source>
</evidence>
<dbReference type="InterPro" id="IPR051992">
    <property type="entry name" value="OxStress_Response_Reg"/>
</dbReference>
<proteinExistence type="predicted"/>
<feature type="region of interest" description="Disordered" evidence="3">
    <location>
        <begin position="17"/>
        <end position="44"/>
    </location>
</feature>
<dbReference type="GO" id="GO:0006950">
    <property type="term" value="P:response to stress"/>
    <property type="evidence" value="ECO:0007669"/>
    <property type="project" value="UniProtKB-ARBA"/>
</dbReference>
<keyword evidence="2" id="KW-0539">Nucleus</keyword>
<comment type="subcellular location">
    <subcellularLocation>
        <location evidence="1">Nucleus</location>
    </subcellularLocation>
</comment>